<evidence type="ECO:0000256" key="3">
    <source>
        <dbReference type="ARBA" id="ARBA00022467"/>
    </source>
</evidence>
<evidence type="ECO:0000256" key="4">
    <source>
        <dbReference type="ARBA" id="ARBA00023203"/>
    </source>
</evidence>
<comment type="similarity">
    <text evidence="1 6">Belongs to the F-actin-capping protein alpha subunit family.</text>
</comment>
<dbReference type="PROSITE" id="PS00748">
    <property type="entry name" value="F_ACTIN_CAPPING_A_1"/>
    <property type="match status" value="1"/>
</dbReference>
<dbReference type="Gene3D" id="3.30.1140.60">
    <property type="entry name" value="F-actin capping protein, alpha subunit"/>
    <property type="match status" value="1"/>
</dbReference>
<dbReference type="PRINTS" id="PR00191">
    <property type="entry name" value="FACTINCAPA"/>
</dbReference>
<dbReference type="Proteomes" id="UP000094236">
    <property type="component" value="Unassembled WGS sequence"/>
</dbReference>
<evidence type="ECO:0000313" key="8">
    <source>
        <dbReference type="Proteomes" id="UP000094236"/>
    </source>
</evidence>
<dbReference type="GO" id="GO:0051015">
    <property type="term" value="F:actin filament binding"/>
    <property type="evidence" value="ECO:0007669"/>
    <property type="project" value="EnsemblFungi"/>
</dbReference>
<evidence type="ECO:0000313" key="7">
    <source>
        <dbReference type="EMBL" id="ODV97755.1"/>
    </source>
</evidence>
<keyword evidence="4 6" id="KW-0009">Actin-binding</keyword>
<dbReference type="PANTHER" id="PTHR10653">
    <property type="entry name" value="F-ACTIN-CAPPING PROTEIN SUBUNIT ALPHA"/>
    <property type="match status" value="1"/>
</dbReference>
<name>A0A1E4U180_PACTA</name>
<evidence type="ECO:0000256" key="1">
    <source>
        <dbReference type="ARBA" id="ARBA00010479"/>
    </source>
</evidence>
<evidence type="ECO:0000256" key="5">
    <source>
        <dbReference type="ARBA" id="ARBA00025389"/>
    </source>
</evidence>
<organism evidence="7 8">
    <name type="scientific">Pachysolen tannophilus NRRL Y-2460</name>
    <dbReference type="NCBI Taxonomy" id="669874"/>
    <lineage>
        <taxon>Eukaryota</taxon>
        <taxon>Fungi</taxon>
        <taxon>Dikarya</taxon>
        <taxon>Ascomycota</taxon>
        <taxon>Saccharomycotina</taxon>
        <taxon>Pichiomycetes</taxon>
        <taxon>Pachysolenaceae</taxon>
        <taxon>Pachysolen</taxon>
    </lineage>
</organism>
<dbReference type="InterPro" id="IPR037282">
    <property type="entry name" value="CapZ_alpha/beta"/>
</dbReference>
<dbReference type="Gene3D" id="3.90.1150.210">
    <property type="entry name" value="F-actin capping protein, beta subunit"/>
    <property type="match status" value="1"/>
</dbReference>
<dbReference type="InterPro" id="IPR002189">
    <property type="entry name" value="CapZ_alpha"/>
</dbReference>
<gene>
    <name evidence="7" type="ORF">PACTADRAFT_47613</name>
</gene>
<evidence type="ECO:0000256" key="6">
    <source>
        <dbReference type="RuleBase" id="RU365077"/>
    </source>
</evidence>
<comment type="function">
    <text evidence="5 6">F-actin-capping proteins bind in a Ca(2+)-independent manner to the fast growing ends of actin filaments (barbed end) thereby blocking the exchange of subunits at these ends. Unlike other capping proteins (such as gelsolin and severin), these proteins do not sever actin filaments.</text>
</comment>
<dbReference type="InterPro" id="IPR017865">
    <property type="entry name" value="F-actin_cap_asu_CS"/>
</dbReference>
<dbReference type="GO" id="GO:0000131">
    <property type="term" value="C:incipient cellular bud site"/>
    <property type="evidence" value="ECO:0007669"/>
    <property type="project" value="EnsemblFungi"/>
</dbReference>
<dbReference type="OrthoDB" id="340550at2759"/>
<dbReference type="STRING" id="669874.A0A1E4U180"/>
<dbReference type="GO" id="GO:0005934">
    <property type="term" value="C:cellular bud tip"/>
    <property type="evidence" value="ECO:0007669"/>
    <property type="project" value="EnsemblFungi"/>
</dbReference>
<proteinExistence type="inferred from homology"/>
<protein>
    <recommendedName>
        <fullName evidence="2 6">F-actin-capping protein subunit alpha</fullName>
    </recommendedName>
</protein>
<dbReference type="GO" id="GO:0030479">
    <property type="term" value="C:actin cortical patch"/>
    <property type="evidence" value="ECO:0007669"/>
    <property type="project" value="EnsemblFungi"/>
</dbReference>
<dbReference type="PROSITE" id="PS00749">
    <property type="entry name" value="F_ACTIN_CAPPING_A_2"/>
    <property type="match status" value="1"/>
</dbReference>
<dbReference type="GO" id="GO:0008290">
    <property type="term" value="C:F-actin capping protein complex"/>
    <property type="evidence" value="ECO:0007669"/>
    <property type="project" value="UniProtKB-UniRule"/>
</dbReference>
<dbReference type="GO" id="GO:0110085">
    <property type="term" value="C:mitotic actomyosin contractile ring"/>
    <property type="evidence" value="ECO:0007669"/>
    <property type="project" value="EnsemblFungi"/>
</dbReference>
<dbReference type="Pfam" id="PF01267">
    <property type="entry name" value="F-actin_cap_A"/>
    <property type="match status" value="1"/>
</dbReference>
<dbReference type="EMBL" id="KV454011">
    <property type="protein sequence ID" value="ODV97755.1"/>
    <property type="molecule type" value="Genomic_DNA"/>
</dbReference>
<dbReference type="SUPFAM" id="SSF90096">
    <property type="entry name" value="Subunits of heterodimeric actin filament capping protein Capz"/>
    <property type="match status" value="1"/>
</dbReference>
<dbReference type="AlphaFoldDB" id="A0A1E4U180"/>
<dbReference type="InterPro" id="IPR042276">
    <property type="entry name" value="CapZ_alpha/beta_2"/>
</dbReference>
<dbReference type="GO" id="GO:0051016">
    <property type="term" value="P:barbed-end actin filament capping"/>
    <property type="evidence" value="ECO:0007669"/>
    <property type="project" value="UniProtKB-UniRule"/>
</dbReference>
<keyword evidence="3 6" id="KW-0117">Actin capping</keyword>
<dbReference type="GO" id="GO:0030036">
    <property type="term" value="P:actin cytoskeleton organization"/>
    <property type="evidence" value="ECO:0007669"/>
    <property type="project" value="TreeGrafter"/>
</dbReference>
<evidence type="ECO:0000256" key="2">
    <source>
        <dbReference type="ARBA" id="ARBA00014038"/>
    </source>
</evidence>
<dbReference type="InterPro" id="IPR042489">
    <property type="entry name" value="CapZ_alpha_1"/>
</dbReference>
<keyword evidence="8" id="KW-1185">Reference proteome</keyword>
<comment type="subunit">
    <text evidence="6">Heterodimer of an alpha and a beta subunit.</text>
</comment>
<accession>A0A1E4U180</accession>
<sequence length="263" mass="30808">MSASLDSIINDMIKDSPPGELHNVVSDIKTIIQDDQKDLSSSIEDFLTDDFELIQLKNDYTVISKHNKEGSKYVDYDSKTKFNVDFKKLVAIDLEEFELELSDDYLKLNKSLKTYVQEHFPSHFKSILIENENDFIIIILDLKFSPKNFYNGKWSSFYKYDKVSQQVSGKIKINVHYFEDGNVRLITDKKLEDSKVEFNDLVSFINNFENDFEKHVLIQFQELNEKYFKNLRRQLPINRAKVQWGRSINNYKLGQDVAGGKDV</sequence>
<reference evidence="8" key="1">
    <citation type="submission" date="2016-05" db="EMBL/GenBank/DDBJ databases">
        <title>Comparative genomics of biotechnologically important yeasts.</title>
        <authorList>
            <consortium name="DOE Joint Genome Institute"/>
            <person name="Riley R."/>
            <person name="Haridas S."/>
            <person name="Wolfe K.H."/>
            <person name="Lopes M.R."/>
            <person name="Hittinger C.T."/>
            <person name="Goker M."/>
            <person name="Salamov A."/>
            <person name="Wisecaver J."/>
            <person name="Long T.M."/>
            <person name="Aerts A.L."/>
            <person name="Barry K."/>
            <person name="Choi C."/>
            <person name="Clum A."/>
            <person name="Coughlan A.Y."/>
            <person name="Deshpande S."/>
            <person name="Douglass A.P."/>
            <person name="Hanson S.J."/>
            <person name="Klenk H.-P."/>
            <person name="Labutti K."/>
            <person name="Lapidus A."/>
            <person name="Lindquist E."/>
            <person name="Lipzen A."/>
            <person name="Meier-Kolthoff J.P."/>
            <person name="Ohm R.A."/>
            <person name="Otillar R.P."/>
            <person name="Pangilinan J."/>
            <person name="Peng Y."/>
            <person name="Rokas A."/>
            <person name="Rosa C.A."/>
            <person name="Scheuner C."/>
            <person name="Sibirny A.A."/>
            <person name="Slot J.C."/>
            <person name="Stielow J.B."/>
            <person name="Sun H."/>
            <person name="Kurtzman C.P."/>
            <person name="Blackwell M."/>
            <person name="Grigoriev I.V."/>
            <person name="Jeffries T.W."/>
        </authorList>
    </citation>
    <scope>NUCLEOTIDE SEQUENCE [LARGE SCALE GENOMIC DNA]</scope>
    <source>
        <strain evidence="8">NRRL Y-2460</strain>
    </source>
</reference>
<dbReference type="PANTHER" id="PTHR10653:SF0">
    <property type="entry name" value="F-ACTIN-CAPPING PROTEIN SUBUNIT ALPHA"/>
    <property type="match status" value="1"/>
</dbReference>